<dbReference type="EMBL" id="BMLI01000001">
    <property type="protein sequence ID" value="GGM77739.1"/>
    <property type="molecule type" value="Genomic_DNA"/>
</dbReference>
<comment type="caution">
    <text evidence="1">The sequence shown here is derived from an EMBL/GenBank/DDBJ whole genome shotgun (WGS) entry which is preliminary data.</text>
</comment>
<gene>
    <name evidence="1" type="ORF">GCM10010967_06740</name>
</gene>
<organism evidence="1 2">
    <name type="scientific">Dyadobacter beijingensis</name>
    <dbReference type="NCBI Taxonomy" id="365489"/>
    <lineage>
        <taxon>Bacteria</taxon>
        <taxon>Pseudomonadati</taxon>
        <taxon>Bacteroidota</taxon>
        <taxon>Cytophagia</taxon>
        <taxon>Cytophagales</taxon>
        <taxon>Spirosomataceae</taxon>
        <taxon>Dyadobacter</taxon>
    </lineage>
</organism>
<keyword evidence="2" id="KW-1185">Reference proteome</keyword>
<evidence type="ECO:0000313" key="2">
    <source>
        <dbReference type="Proteomes" id="UP000632339"/>
    </source>
</evidence>
<name>A0ABQ2HFA4_9BACT</name>
<accession>A0ABQ2HFA4</accession>
<evidence type="ECO:0000313" key="1">
    <source>
        <dbReference type="EMBL" id="GGM77739.1"/>
    </source>
</evidence>
<sequence>MPKMEDIAGAEMMPTDGLLNPVVAGLAGVAKMQDTDGQYRQK</sequence>
<protein>
    <submittedName>
        <fullName evidence="1">Uncharacterized protein</fullName>
    </submittedName>
</protein>
<dbReference type="Proteomes" id="UP000632339">
    <property type="component" value="Unassembled WGS sequence"/>
</dbReference>
<proteinExistence type="predicted"/>
<reference evidence="2" key="1">
    <citation type="journal article" date="2019" name="Int. J. Syst. Evol. Microbiol.">
        <title>The Global Catalogue of Microorganisms (GCM) 10K type strain sequencing project: providing services to taxonomists for standard genome sequencing and annotation.</title>
        <authorList>
            <consortium name="The Broad Institute Genomics Platform"/>
            <consortium name="The Broad Institute Genome Sequencing Center for Infectious Disease"/>
            <person name="Wu L."/>
            <person name="Ma J."/>
        </authorList>
    </citation>
    <scope>NUCLEOTIDE SEQUENCE [LARGE SCALE GENOMIC DNA]</scope>
    <source>
        <strain evidence="2">CGMCC 1.6375</strain>
    </source>
</reference>